<accession>A0A1M6HD66</accession>
<dbReference type="Proteomes" id="UP000184452">
    <property type="component" value="Unassembled WGS sequence"/>
</dbReference>
<feature type="domain" description="HTH tetR-type" evidence="2">
    <location>
        <begin position="27"/>
        <end position="59"/>
    </location>
</feature>
<dbReference type="STRING" id="758803.SAMN05421803_104137"/>
<evidence type="ECO:0000313" key="4">
    <source>
        <dbReference type="Proteomes" id="UP000184452"/>
    </source>
</evidence>
<dbReference type="RefSeq" id="WP_073377867.1">
    <property type="nucleotide sequence ID" value="NZ_FQZK01000004.1"/>
</dbReference>
<evidence type="ECO:0000256" key="1">
    <source>
        <dbReference type="ARBA" id="ARBA00023125"/>
    </source>
</evidence>
<evidence type="ECO:0000313" key="3">
    <source>
        <dbReference type="EMBL" id="SHJ20103.1"/>
    </source>
</evidence>
<dbReference type="OrthoDB" id="329481at2"/>
<evidence type="ECO:0000259" key="2">
    <source>
        <dbReference type="Pfam" id="PF00440"/>
    </source>
</evidence>
<sequence length="221" mass="23506">MPERAPGRRGRPPALTPQAIADAVLAVGFPGLTVAAVADHLGVGQATVFRHAANRDNLVRLGMSALARGTDWPPVEGTWRRVLEGHALALWEALARHPGAATEASRGMVPPEAVRLFDTLCAALAERGFTPDGAALACDTVFDLVVDNRRGVEGLDHLPGMDREGMRRLWSDAPGPPSPGRAAMRRAIEADPREWFGRKLRVVLAGIAAEVAPRDRTGGAD</sequence>
<dbReference type="AlphaFoldDB" id="A0A1M6HD66"/>
<dbReference type="InterPro" id="IPR001647">
    <property type="entry name" value="HTH_TetR"/>
</dbReference>
<organism evidence="3 4">
    <name type="scientific">Nocardiopsis flavescens</name>
    <dbReference type="NCBI Taxonomy" id="758803"/>
    <lineage>
        <taxon>Bacteria</taxon>
        <taxon>Bacillati</taxon>
        <taxon>Actinomycetota</taxon>
        <taxon>Actinomycetes</taxon>
        <taxon>Streptosporangiales</taxon>
        <taxon>Nocardiopsidaceae</taxon>
        <taxon>Nocardiopsis</taxon>
    </lineage>
</organism>
<dbReference type="EMBL" id="FQZK01000004">
    <property type="protein sequence ID" value="SHJ20103.1"/>
    <property type="molecule type" value="Genomic_DNA"/>
</dbReference>
<dbReference type="SUPFAM" id="SSF48498">
    <property type="entry name" value="Tetracyclin repressor-like, C-terminal domain"/>
    <property type="match status" value="1"/>
</dbReference>
<gene>
    <name evidence="3" type="ORF">SAMN05421803_104137</name>
</gene>
<dbReference type="InterPro" id="IPR009057">
    <property type="entry name" value="Homeodomain-like_sf"/>
</dbReference>
<reference evidence="3 4" key="1">
    <citation type="submission" date="2016-11" db="EMBL/GenBank/DDBJ databases">
        <authorList>
            <person name="Jaros S."/>
            <person name="Januszkiewicz K."/>
            <person name="Wedrychowicz H."/>
        </authorList>
    </citation>
    <scope>NUCLEOTIDE SEQUENCE [LARGE SCALE GENOMIC DNA]</scope>
    <source>
        <strain evidence="3 4">CGMCC 4.5723</strain>
    </source>
</reference>
<name>A0A1M6HD66_9ACTN</name>
<proteinExistence type="predicted"/>
<dbReference type="Pfam" id="PF00440">
    <property type="entry name" value="TetR_N"/>
    <property type="match status" value="1"/>
</dbReference>
<dbReference type="Gene3D" id="1.10.357.10">
    <property type="entry name" value="Tetracycline Repressor, domain 2"/>
    <property type="match status" value="1"/>
</dbReference>
<dbReference type="GO" id="GO:0003677">
    <property type="term" value="F:DNA binding"/>
    <property type="evidence" value="ECO:0007669"/>
    <property type="project" value="UniProtKB-KW"/>
</dbReference>
<dbReference type="InterPro" id="IPR036271">
    <property type="entry name" value="Tet_transcr_reg_TetR-rel_C_sf"/>
</dbReference>
<protein>
    <submittedName>
        <fullName evidence="3">Regulatory protein, tetR family</fullName>
    </submittedName>
</protein>
<dbReference type="SUPFAM" id="SSF46689">
    <property type="entry name" value="Homeodomain-like"/>
    <property type="match status" value="1"/>
</dbReference>
<keyword evidence="4" id="KW-1185">Reference proteome</keyword>
<keyword evidence="1" id="KW-0238">DNA-binding</keyword>